<dbReference type="PANTHER" id="PTHR44835">
    <property type="entry name" value="UDP-N-ACETYLGLUCOSAMINE--PEPTIDE N-ACETYLGLUCOSAMINYLTRANSFERASE SPINDLY-RELATED"/>
    <property type="match status" value="1"/>
</dbReference>
<feature type="repeat" description="TPR" evidence="4">
    <location>
        <begin position="165"/>
        <end position="198"/>
    </location>
</feature>
<accession>A0ABT7ATA0</accession>
<dbReference type="InterPro" id="IPR051939">
    <property type="entry name" value="Glycosyltr_41/O-GlcNAc_trsf"/>
</dbReference>
<keyword evidence="2" id="KW-0328">Glycosyltransferase</keyword>
<protein>
    <submittedName>
        <fullName evidence="6">Tetratricopeptide repeat protein</fullName>
    </submittedName>
</protein>
<organism evidence="6 7">
    <name type="scientific">Roseofilum acuticapitatum BLCC-M154</name>
    <dbReference type="NCBI Taxonomy" id="3022444"/>
    <lineage>
        <taxon>Bacteria</taxon>
        <taxon>Bacillati</taxon>
        <taxon>Cyanobacteriota</taxon>
        <taxon>Cyanophyceae</taxon>
        <taxon>Desertifilales</taxon>
        <taxon>Desertifilaceae</taxon>
        <taxon>Roseofilum</taxon>
        <taxon>Roseofilum acuticapitatum</taxon>
    </lineage>
</organism>
<comment type="pathway">
    <text evidence="1">Protein modification; protein glycosylation.</text>
</comment>
<feature type="repeat" description="TPR" evidence="4">
    <location>
        <begin position="199"/>
        <end position="232"/>
    </location>
</feature>
<evidence type="ECO:0000256" key="1">
    <source>
        <dbReference type="ARBA" id="ARBA00004922"/>
    </source>
</evidence>
<dbReference type="InterPro" id="IPR009003">
    <property type="entry name" value="Peptidase_S1_PA"/>
</dbReference>
<gene>
    <name evidence="6" type="ORF">PMG71_11945</name>
</gene>
<keyword evidence="4" id="KW-0802">TPR repeat</keyword>
<dbReference type="Pfam" id="PF13365">
    <property type="entry name" value="Trypsin_2"/>
    <property type="match status" value="1"/>
</dbReference>
<dbReference type="PANTHER" id="PTHR44835:SF1">
    <property type="entry name" value="PROTEIN O-GLCNAC TRANSFERASE"/>
    <property type="match status" value="1"/>
</dbReference>
<feature type="repeat" description="TPR" evidence="4">
    <location>
        <begin position="128"/>
        <end position="161"/>
    </location>
</feature>
<feature type="repeat" description="TPR" evidence="4">
    <location>
        <begin position="267"/>
        <end position="300"/>
    </location>
</feature>
<dbReference type="InterPro" id="IPR011990">
    <property type="entry name" value="TPR-like_helical_dom_sf"/>
</dbReference>
<dbReference type="Pfam" id="PF13424">
    <property type="entry name" value="TPR_12"/>
    <property type="match status" value="1"/>
</dbReference>
<dbReference type="Pfam" id="PF13414">
    <property type="entry name" value="TPR_11"/>
    <property type="match status" value="4"/>
</dbReference>
<dbReference type="SUPFAM" id="SSF48452">
    <property type="entry name" value="TPR-like"/>
    <property type="match status" value="3"/>
</dbReference>
<dbReference type="EMBL" id="JAQOSP010000081">
    <property type="protein sequence ID" value="MDJ1170142.1"/>
    <property type="molecule type" value="Genomic_DNA"/>
</dbReference>
<feature type="repeat" description="TPR" evidence="4">
    <location>
        <begin position="376"/>
        <end position="409"/>
    </location>
</feature>
<feature type="repeat" description="TPR" evidence="4">
    <location>
        <begin position="233"/>
        <end position="266"/>
    </location>
</feature>
<evidence type="ECO:0000256" key="4">
    <source>
        <dbReference type="PROSITE-ProRule" id="PRU00339"/>
    </source>
</evidence>
<dbReference type="PROSITE" id="PS50293">
    <property type="entry name" value="TPR_REGION"/>
    <property type="match status" value="9"/>
</dbReference>
<dbReference type="InterPro" id="IPR006597">
    <property type="entry name" value="Sel1-like"/>
</dbReference>
<evidence type="ECO:0000313" key="7">
    <source>
        <dbReference type="Proteomes" id="UP001235303"/>
    </source>
</evidence>
<dbReference type="Proteomes" id="UP001235303">
    <property type="component" value="Unassembled WGS sequence"/>
</dbReference>
<dbReference type="PROSITE" id="PS50005">
    <property type="entry name" value="TPR"/>
    <property type="match status" value="10"/>
</dbReference>
<feature type="repeat" description="TPR" evidence="4">
    <location>
        <begin position="60"/>
        <end position="93"/>
    </location>
</feature>
<dbReference type="Gene3D" id="1.25.40.10">
    <property type="entry name" value="Tetratricopeptide repeat domain"/>
    <property type="match status" value="7"/>
</dbReference>
<evidence type="ECO:0000256" key="2">
    <source>
        <dbReference type="ARBA" id="ARBA00022676"/>
    </source>
</evidence>
<feature type="chain" id="PRO_5046469612" evidence="5">
    <location>
        <begin position="24"/>
        <end position="661"/>
    </location>
</feature>
<keyword evidence="3" id="KW-0808">Transferase</keyword>
<keyword evidence="7" id="KW-1185">Reference proteome</keyword>
<reference evidence="6 7" key="1">
    <citation type="submission" date="2023-01" db="EMBL/GenBank/DDBJ databases">
        <title>Novel diversity within Roseofilum (Cyanobacteria; Desertifilaceae) from marine benthic mats with descriptions of four novel species.</title>
        <authorList>
            <person name="Wang Y."/>
            <person name="Berthold D.E."/>
            <person name="Hu J."/>
            <person name="Lefler F.W."/>
            <person name="Laughinghouse H.D. IV."/>
        </authorList>
    </citation>
    <scope>NUCLEOTIDE SEQUENCE [LARGE SCALE GENOMIC DNA]</scope>
    <source>
        <strain evidence="6 7">BLCC-M154</strain>
    </source>
</reference>
<sequence>MFRKFWVFWFTLAVVVTPQATVAQTIDELSKQGNAAQRAGNYAQAELIWLRVLREQPDNAIAYYNLGIALKNQGKLMEAVESYRRALELNPQYAIAYNNLGIVLYDQGKLMEAVESYRQALELNPQLAIAYLNLGNVLRDQGKLMEAVQSYNRAIELNPEDAIDAIAYNNLGNALYYQNKLMEAVESYRQALELNPQYATAYLNLGNVLRDQNKLTEAVESYRRALELNPQFATAYYNLGNVLRDQNKLMEAVESYRRALELNPQYATAYYNLGNVLRDQNKLTEAVESYRRALELNPQYATAYYNLGIALRDQNKLTEAVESYRRAIELNPQFASPHIGLGSIFIEQKEFTEAEQAYRRALSLPDQNAIPASVHTLAHNNLGYILQQQGDLQAAITEYNQAIQLDPNFATARNNLREAERLLEQQKTPPPTSDLAHVPSSEDEPLVYELRSTVHIIIPESTDPQALGADYGAGWIFKREGDTIWIITNRHVLQPFGANRPSDTIEVQLFSSLDYNQRPRYSATLEHITDPDDLLDLAILKVEGIREDDDTIRPLKFYSGYIPRAQEVVIIGHPKQLNVDRDWDVVQGIISSADSTGLNLDARLNNGNSGGPILHAETKEVIGIVAFIPNQPVTLSTTGLLGYGHSIDQVVNQLRRWRMMD</sequence>
<name>A0ABT7ATA0_9CYAN</name>
<evidence type="ECO:0000313" key="6">
    <source>
        <dbReference type="EMBL" id="MDJ1170142.1"/>
    </source>
</evidence>
<dbReference type="InterPro" id="IPR019734">
    <property type="entry name" value="TPR_rpt"/>
</dbReference>
<dbReference type="SUPFAM" id="SSF50494">
    <property type="entry name" value="Trypsin-like serine proteases"/>
    <property type="match status" value="1"/>
</dbReference>
<comment type="caution">
    <text evidence="6">The sequence shown here is derived from an EMBL/GenBank/DDBJ whole genome shotgun (WGS) entry which is preliminary data.</text>
</comment>
<proteinExistence type="predicted"/>
<dbReference type="SMART" id="SM00671">
    <property type="entry name" value="SEL1"/>
    <property type="match status" value="9"/>
</dbReference>
<feature type="repeat" description="TPR" evidence="4">
    <location>
        <begin position="94"/>
        <end position="127"/>
    </location>
</feature>
<dbReference type="Gene3D" id="2.40.10.10">
    <property type="entry name" value="Trypsin-like serine proteases"/>
    <property type="match status" value="2"/>
</dbReference>
<dbReference type="SMART" id="SM00028">
    <property type="entry name" value="TPR"/>
    <property type="match status" value="11"/>
</dbReference>
<feature type="signal peptide" evidence="5">
    <location>
        <begin position="1"/>
        <end position="23"/>
    </location>
</feature>
<keyword evidence="5" id="KW-0732">Signal</keyword>
<evidence type="ECO:0000256" key="5">
    <source>
        <dbReference type="SAM" id="SignalP"/>
    </source>
</evidence>
<evidence type="ECO:0000256" key="3">
    <source>
        <dbReference type="ARBA" id="ARBA00022679"/>
    </source>
</evidence>
<dbReference type="RefSeq" id="WP_283753898.1">
    <property type="nucleotide sequence ID" value="NZ_JAQOSP010000081.1"/>
</dbReference>
<feature type="repeat" description="TPR" evidence="4">
    <location>
        <begin position="301"/>
        <end position="334"/>
    </location>
</feature>
<dbReference type="Pfam" id="PF13181">
    <property type="entry name" value="TPR_8"/>
    <property type="match status" value="1"/>
</dbReference>
<feature type="repeat" description="TPR" evidence="4">
    <location>
        <begin position="335"/>
        <end position="368"/>
    </location>
</feature>
<dbReference type="InterPro" id="IPR043504">
    <property type="entry name" value="Peptidase_S1_PA_chymotrypsin"/>
</dbReference>